<dbReference type="InterPro" id="IPR008417">
    <property type="entry name" value="BAP29/BAP31"/>
</dbReference>
<feature type="coiled-coil region" evidence="6">
    <location>
        <begin position="161"/>
        <end position="188"/>
    </location>
</feature>
<dbReference type="Pfam" id="PF05529">
    <property type="entry name" value="Bap31"/>
    <property type="match status" value="1"/>
</dbReference>
<feature type="domain" description="BAP29/BAP31 transmembrane" evidence="7">
    <location>
        <begin position="1"/>
        <end position="138"/>
    </location>
</feature>
<protein>
    <recommendedName>
        <fullName evidence="5">Endoplasmic reticulum transmembrane protein</fullName>
    </recommendedName>
</protein>
<comment type="function">
    <text evidence="5">May play a role in anterograde transport of membrane proteins from the endoplasmic reticulum to the Golgi.</text>
</comment>
<keyword evidence="4 5" id="KW-0472">Membrane</keyword>
<dbReference type="Proteomes" id="UP000281553">
    <property type="component" value="Unassembled WGS sequence"/>
</dbReference>
<feature type="transmembrane region" description="Helical" evidence="5">
    <location>
        <begin position="12"/>
        <end position="30"/>
    </location>
</feature>
<keyword evidence="5" id="KW-0813">Transport</keyword>
<keyword evidence="3 5" id="KW-1133">Transmembrane helix</keyword>
<comment type="similarity">
    <text evidence="5">Belongs to the BCAP29/BCAP31 family.</text>
</comment>
<gene>
    <name evidence="8" type="ORF">DILT_LOCUS6453</name>
</gene>
<feature type="transmembrane region" description="Helical" evidence="5">
    <location>
        <begin position="50"/>
        <end position="71"/>
    </location>
</feature>
<evidence type="ECO:0000313" key="9">
    <source>
        <dbReference type="Proteomes" id="UP000281553"/>
    </source>
</evidence>
<keyword evidence="2 5" id="KW-0812">Transmembrane</keyword>
<evidence type="ECO:0000313" key="8">
    <source>
        <dbReference type="EMBL" id="VDN10622.1"/>
    </source>
</evidence>
<dbReference type="PANTHER" id="PTHR12701">
    <property type="entry name" value="BCR-ASSOCIATED PROTEIN, BAP"/>
    <property type="match status" value="1"/>
</dbReference>
<evidence type="ECO:0000256" key="4">
    <source>
        <dbReference type="ARBA" id="ARBA00023136"/>
    </source>
</evidence>
<evidence type="ECO:0000256" key="5">
    <source>
        <dbReference type="RuleBase" id="RU367026"/>
    </source>
</evidence>
<dbReference type="PANTHER" id="PTHR12701:SF20">
    <property type="entry name" value="ENDOPLASMIC RETICULUM TRANSMEMBRANE PROTEIN"/>
    <property type="match status" value="1"/>
</dbReference>
<dbReference type="GO" id="GO:0006888">
    <property type="term" value="P:endoplasmic reticulum to Golgi vesicle-mediated transport"/>
    <property type="evidence" value="ECO:0007669"/>
    <property type="project" value="UniProtKB-UniRule"/>
</dbReference>
<sequence length="196" mass="22231">MSIMWTLTAGFLYTEGFIITLLLLPLISSTRWNSLFKSSIMSAFASYGSFYFRGCICLLTIMIGEAARSVWNQSNAYQKLKDNPQDFRPETESVFLMRLFRAQRNLYISGFALFLWFVLYRLIGLISQHARLIATSEASLAQAKSASEAASKFLSQDKSAKEESSDKAVGLKAEVEKLRKRLEAEEEGKHFFCCII</sequence>
<evidence type="ECO:0000256" key="2">
    <source>
        <dbReference type="ARBA" id="ARBA00022692"/>
    </source>
</evidence>
<accession>A0A3P7NQ72</accession>
<organism evidence="8 9">
    <name type="scientific">Dibothriocephalus latus</name>
    <name type="common">Fish tapeworm</name>
    <name type="synonym">Diphyllobothrium latum</name>
    <dbReference type="NCBI Taxonomy" id="60516"/>
    <lineage>
        <taxon>Eukaryota</taxon>
        <taxon>Metazoa</taxon>
        <taxon>Spiralia</taxon>
        <taxon>Lophotrochozoa</taxon>
        <taxon>Platyhelminthes</taxon>
        <taxon>Cestoda</taxon>
        <taxon>Eucestoda</taxon>
        <taxon>Diphyllobothriidea</taxon>
        <taxon>Diphyllobothriidae</taxon>
        <taxon>Dibothriocephalus</taxon>
    </lineage>
</organism>
<keyword evidence="5" id="KW-0653">Protein transport</keyword>
<evidence type="ECO:0000256" key="1">
    <source>
        <dbReference type="ARBA" id="ARBA00004141"/>
    </source>
</evidence>
<evidence type="ECO:0000256" key="6">
    <source>
        <dbReference type="SAM" id="Coils"/>
    </source>
</evidence>
<keyword evidence="9" id="KW-1185">Reference proteome</keyword>
<feature type="transmembrane region" description="Helical" evidence="5">
    <location>
        <begin position="106"/>
        <end position="126"/>
    </location>
</feature>
<dbReference type="GO" id="GO:0006886">
    <property type="term" value="P:intracellular protein transport"/>
    <property type="evidence" value="ECO:0007669"/>
    <property type="project" value="UniProtKB-UniRule"/>
</dbReference>
<dbReference type="GO" id="GO:0070973">
    <property type="term" value="P:protein localization to endoplasmic reticulum exit site"/>
    <property type="evidence" value="ECO:0007669"/>
    <property type="project" value="UniProtKB-UniRule"/>
</dbReference>
<keyword evidence="5" id="KW-0256">Endoplasmic reticulum</keyword>
<reference evidence="8 9" key="1">
    <citation type="submission" date="2018-11" db="EMBL/GenBank/DDBJ databases">
        <authorList>
            <consortium name="Pathogen Informatics"/>
        </authorList>
    </citation>
    <scope>NUCLEOTIDE SEQUENCE [LARGE SCALE GENOMIC DNA]</scope>
</reference>
<dbReference type="AlphaFoldDB" id="A0A3P7NQ72"/>
<dbReference type="EMBL" id="UYRU01049541">
    <property type="protein sequence ID" value="VDN10622.1"/>
    <property type="molecule type" value="Genomic_DNA"/>
</dbReference>
<comment type="subcellular location">
    <subcellularLocation>
        <location evidence="5">Endoplasmic reticulum membrane</location>
        <topology evidence="5">Multi-pass membrane protein</topology>
    </subcellularLocation>
    <subcellularLocation>
        <location evidence="1">Membrane</location>
        <topology evidence="1">Multi-pass membrane protein</topology>
    </subcellularLocation>
</comment>
<proteinExistence type="inferred from homology"/>
<keyword evidence="5" id="KW-0931">ER-Golgi transport</keyword>
<name>A0A3P7NQ72_DIBLA</name>
<dbReference type="GO" id="GO:0005789">
    <property type="term" value="C:endoplasmic reticulum membrane"/>
    <property type="evidence" value="ECO:0007669"/>
    <property type="project" value="UniProtKB-SubCell"/>
</dbReference>
<dbReference type="InterPro" id="IPR040463">
    <property type="entry name" value="BAP29/BAP31_N"/>
</dbReference>
<dbReference type="OrthoDB" id="6282421at2759"/>
<keyword evidence="6" id="KW-0175">Coiled coil</keyword>
<evidence type="ECO:0000256" key="3">
    <source>
        <dbReference type="ARBA" id="ARBA00022989"/>
    </source>
</evidence>
<evidence type="ECO:0000259" key="7">
    <source>
        <dbReference type="Pfam" id="PF05529"/>
    </source>
</evidence>